<protein>
    <submittedName>
        <fullName evidence="4">GGDEF domain-containing protein</fullName>
    </submittedName>
</protein>
<evidence type="ECO:0000256" key="1">
    <source>
        <dbReference type="ARBA" id="ARBA00001946"/>
    </source>
</evidence>
<evidence type="ECO:0000259" key="2">
    <source>
        <dbReference type="PROSITE" id="PS50112"/>
    </source>
</evidence>
<keyword evidence="5" id="KW-1185">Reference proteome</keyword>
<dbReference type="Gene3D" id="3.30.70.270">
    <property type="match status" value="1"/>
</dbReference>
<evidence type="ECO:0000259" key="3">
    <source>
        <dbReference type="PROSITE" id="PS50887"/>
    </source>
</evidence>
<dbReference type="RefSeq" id="WP_187570341.1">
    <property type="nucleotide sequence ID" value="NZ_CP060711.1"/>
</dbReference>
<dbReference type="PROSITE" id="PS50887">
    <property type="entry name" value="GGDEF"/>
    <property type="match status" value="1"/>
</dbReference>
<dbReference type="EMBL" id="CP060711">
    <property type="protein sequence ID" value="QNN46577.1"/>
    <property type="molecule type" value="Genomic_DNA"/>
</dbReference>
<organism evidence="4 5">
    <name type="scientific">Thermomonas brevis</name>
    <dbReference type="NCBI Taxonomy" id="215691"/>
    <lineage>
        <taxon>Bacteria</taxon>
        <taxon>Pseudomonadati</taxon>
        <taxon>Pseudomonadota</taxon>
        <taxon>Gammaproteobacteria</taxon>
        <taxon>Lysobacterales</taxon>
        <taxon>Lysobacteraceae</taxon>
        <taxon>Thermomonas</taxon>
    </lineage>
</organism>
<dbReference type="SUPFAM" id="SSF55785">
    <property type="entry name" value="PYP-like sensor domain (PAS domain)"/>
    <property type="match status" value="1"/>
</dbReference>
<dbReference type="Pfam" id="PF00990">
    <property type="entry name" value="GGDEF"/>
    <property type="match status" value="1"/>
</dbReference>
<dbReference type="InterPro" id="IPR043128">
    <property type="entry name" value="Rev_trsase/Diguanyl_cyclase"/>
</dbReference>
<dbReference type="CDD" id="cd01949">
    <property type="entry name" value="GGDEF"/>
    <property type="match status" value="1"/>
</dbReference>
<feature type="domain" description="PAS" evidence="2">
    <location>
        <begin position="4"/>
        <end position="74"/>
    </location>
</feature>
<gene>
    <name evidence="4" type="ORF">H9L17_15685</name>
</gene>
<dbReference type="SMART" id="SM00091">
    <property type="entry name" value="PAS"/>
    <property type="match status" value="1"/>
</dbReference>
<reference evidence="4 5" key="1">
    <citation type="submission" date="2020-08" db="EMBL/GenBank/DDBJ databases">
        <title>Genome sequence of Thermomonas brevis KACC 16975T.</title>
        <authorList>
            <person name="Hyun D.-W."/>
            <person name="Bae J.-W."/>
        </authorList>
    </citation>
    <scope>NUCLEOTIDE SEQUENCE [LARGE SCALE GENOMIC DNA]</scope>
    <source>
        <strain evidence="4 5">KACC 16975</strain>
    </source>
</reference>
<dbReference type="InterPro" id="IPR029787">
    <property type="entry name" value="Nucleotide_cyclase"/>
</dbReference>
<proteinExistence type="predicted"/>
<accession>A0A7G9QTA2</accession>
<dbReference type="NCBIfam" id="TIGR00229">
    <property type="entry name" value="sensory_box"/>
    <property type="match status" value="1"/>
</dbReference>
<dbReference type="SMART" id="SM00267">
    <property type="entry name" value="GGDEF"/>
    <property type="match status" value="1"/>
</dbReference>
<dbReference type="GO" id="GO:0003824">
    <property type="term" value="F:catalytic activity"/>
    <property type="evidence" value="ECO:0007669"/>
    <property type="project" value="UniProtKB-ARBA"/>
</dbReference>
<dbReference type="FunFam" id="3.30.70.270:FF:000001">
    <property type="entry name" value="Diguanylate cyclase domain protein"/>
    <property type="match status" value="1"/>
</dbReference>
<dbReference type="InterPro" id="IPR052155">
    <property type="entry name" value="Biofilm_reg_signaling"/>
</dbReference>
<dbReference type="NCBIfam" id="TIGR00254">
    <property type="entry name" value="GGDEF"/>
    <property type="match status" value="1"/>
</dbReference>
<evidence type="ECO:0000313" key="4">
    <source>
        <dbReference type="EMBL" id="QNN46577.1"/>
    </source>
</evidence>
<dbReference type="GO" id="GO:0006355">
    <property type="term" value="P:regulation of DNA-templated transcription"/>
    <property type="evidence" value="ECO:0007669"/>
    <property type="project" value="InterPro"/>
</dbReference>
<dbReference type="InterPro" id="IPR000160">
    <property type="entry name" value="GGDEF_dom"/>
</dbReference>
<dbReference type="Proteomes" id="UP000515977">
    <property type="component" value="Chromosome"/>
</dbReference>
<sequence>MASSLPPLSQFLDLLPDAVCIVDAEGNVLFVNAAFERLLGHAPDETRGRCLFDYLHPDDRAATERQAQALMAGGGERHFRNRYLHRHGHAVDLLWSAHWLPEHGVRIGVAREIGDLRRAEQELEHHAFHDPLTGLANRRRLEQALRQALEQATGSGGQVALLYLDLNGFKQVNDLGGHEAGDRVLREVAQRLRAGLRQADLVARMGGDEFVVLLPGCGAEHAGRVASKLRRNLREPFPTRDGTLQLDASIGIACFPGDGRAPDDLLARADAAMYATRRER</sequence>
<dbReference type="KEGG" id="tbv:H9L17_15685"/>
<dbReference type="Gene3D" id="3.30.450.20">
    <property type="entry name" value="PAS domain"/>
    <property type="match status" value="1"/>
</dbReference>
<dbReference type="PANTHER" id="PTHR44757:SF2">
    <property type="entry name" value="BIOFILM ARCHITECTURE MAINTENANCE PROTEIN MBAA"/>
    <property type="match status" value="1"/>
</dbReference>
<dbReference type="CDD" id="cd00130">
    <property type="entry name" value="PAS"/>
    <property type="match status" value="1"/>
</dbReference>
<dbReference type="SUPFAM" id="SSF55073">
    <property type="entry name" value="Nucleotide cyclase"/>
    <property type="match status" value="1"/>
</dbReference>
<dbReference type="InterPro" id="IPR013767">
    <property type="entry name" value="PAS_fold"/>
</dbReference>
<feature type="domain" description="GGDEF" evidence="3">
    <location>
        <begin position="157"/>
        <end position="280"/>
    </location>
</feature>
<name>A0A7G9QTA2_9GAMM</name>
<dbReference type="Pfam" id="PF00989">
    <property type="entry name" value="PAS"/>
    <property type="match status" value="1"/>
</dbReference>
<dbReference type="InterPro" id="IPR035965">
    <property type="entry name" value="PAS-like_dom_sf"/>
</dbReference>
<dbReference type="PANTHER" id="PTHR44757">
    <property type="entry name" value="DIGUANYLATE CYCLASE DGCP"/>
    <property type="match status" value="1"/>
</dbReference>
<evidence type="ECO:0000313" key="5">
    <source>
        <dbReference type="Proteomes" id="UP000515977"/>
    </source>
</evidence>
<dbReference type="InterPro" id="IPR000014">
    <property type="entry name" value="PAS"/>
</dbReference>
<comment type="cofactor">
    <cofactor evidence="1">
        <name>Mg(2+)</name>
        <dbReference type="ChEBI" id="CHEBI:18420"/>
    </cofactor>
</comment>
<dbReference type="AlphaFoldDB" id="A0A7G9QTA2"/>
<dbReference type="PROSITE" id="PS50112">
    <property type="entry name" value="PAS"/>
    <property type="match status" value="1"/>
</dbReference>